<gene>
    <name evidence="1" type="ORF">PENTCL1PPCAC_15632</name>
</gene>
<accession>A0AAV5TEF3</accession>
<feature type="non-terminal residue" evidence="1">
    <location>
        <position position="1"/>
    </location>
</feature>
<proteinExistence type="predicted"/>
<protein>
    <submittedName>
        <fullName evidence="1">Uncharacterized protein</fullName>
    </submittedName>
</protein>
<evidence type="ECO:0000313" key="1">
    <source>
        <dbReference type="EMBL" id="GMS93457.1"/>
    </source>
</evidence>
<organism evidence="1 2">
    <name type="scientific">Pristionchus entomophagus</name>
    <dbReference type="NCBI Taxonomy" id="358040"/>
    <lineage>
        <taxon>Eukaryota</taxon>
        <taxon>Metazoa</taxon>
        <taxon>Ecdysozoa</taxon>
        <taxon>Nematoda</taxon>
        <taxon>Chromadorea</taxon>
        <taxon>Rhabditida</taxon>
        <taxon>Rhabditina</taxon>
        <taxon>Diplogasteromorpha</taxon>
        <taxon>Diplogasteroidea</taxon>
        <taxon>Neodiplogasteridae</taxon>
        <taxon>Pristionchus</taxon>
    </lineage>
</organism>
<dbReference type="EMBL" id="BTSX01000004">
    <property type="protein sequence ID" value="GMS93457.1"/>
    <property type="molecule type" value="Genomic_DNA"/>
</dbReference>
<name>A0AAV5TEF3_9BILA</name>
<dbReference type="Proteomes" id="UP001432027">
    <property type="component" value="Unassembled WGS sequence"/>
</dbReference>
<dbReference type="AlphaFoldDB" id="A0AAV5TEF3"/>
<reference evidence="1" key="1">
    <citation type="submission" date="2023-10" db="EMBL/GenBank/DDBJ databases">
        <title>Genome assembly of Pristionchus species.</title>
        <authorList>
            <person name="Yoshida K."/>
            <person name="Sommer R.J."/>
        </authorList>
    </citation>
    <scope>NUCLEOTIDE SEQUENCE</scope>
    <source>
        <strain evidence="1">RS0144</strain>
    </source>
</reference>
<sequence>EKEVQFSGGETAEIVLSTILVPVGVGISLYNTKIHGHEIAQLKGNTRSIYIKTMTESFVEILDQLNEHLSGLFLESVSKRLMESAGMKTIFE</sequence>
<keyword evidence="2" id="KW-1185">Reference proteome</keyword>
<comment type="caution">
    <text evidence="1">The sequence shown here is derived from an EMBL/GenBank/DDBJ whole genome shotgun (WGS) entry which is preliminary data.</text>
</comment>
<evidence type="ECO:0000313" key="2">
    <source>
        <dbReference type="Proteomes" id="UP001432027"/>
    </source>
</evidence>